<reference evidence="1" key="1">
    <citation type="submission" date="2022-12" db="EMBL/GenBank/DDBJ databases">
        <title>Genome Sequence of Lasiodiplodia mahajangana.</title>
        <authorList>
            <person name="Buettner E."/>
        </authorList>
    </citation>
    <scope>NUCLEOTIDE SEQUENCE</scope>
    <source>
        <strain evidence="1">VT137</strain>
    </source>
</reference>
<accession>A0ACC2K111</accession>
<protein>
    <submittedName>
        <fullName evidence="1">Uncharacterized protein</fullName>
    </submittedName>
</protein>
<gene>
    <name evidence="1" type="ORF">O1611_g159</name>
</gene>
<evidence type="ECO:0000313" key="1">
    <source>
        <dbReference type="EMBL" id="KAJ8133458.1"/>
    </source>
</evidence>
<sequence length="433" mass="47307">MENIDTPVSTGTSSVMSTPHAPARRRIFAHGNIDDVGNRYFGSDRMDDYGDDDVFATPARPSSRYQRRRPDTQRGQSLGEEEDWEGHGEGQAQEPDLTPRGPVVRLPSSSPRPSSSDVSLTSVDSIKSPSNNSGETEWPINPVKTVQELILLEKPVRYLSLHDKASQQLPRDAHRLYRQLLSVIRDGGIYPPEVKDRILASMDSPVFDHSWESRQPQAPSKLRTSVLPAVGSDIDPSLHHLMETELDELEAIEHEAEVSVDTGRAEPAWNAVVHIPLLKLALRGYNYRNLSPRPSLASYFLSATVAPTLELCTTARIAPLFTPRVHKGGSAAADTDWSASKTVDLVLGLSLNSNPQDDTSHSSTGPHAVPDATSTDTSSSTPDLQRQVNESRGLTPSAGNNPDQIPPKLNNDEVRRLSQAINAAPTSRPPSQL</sequence>
<organism evidence="1 2">
    <name type="scientific">Lasiodiplodia mahajangana</name>
    <dbReference type="NCBI Taxonomy" id="1108764"/>
    <lineage>
        <taxon>Eukaryota</taxon>
        <taxon>Fungi</taxon>
        <taxon>Dikarya</taxon>
        <taxon>Ascomycota</taxon>
        <taxon>Pezizomycotina</taxon>
        <taxon>Dothideomycetes</taxon>
        <taxon>Dothideomycetes incertae sedis</taxon>
        <taxon>Botryosphaeriales</taxon>
        <taxon>Botryosphaeriaceae</taxon>
        <taxon>Lasiodiplodia</taxon>
    </lineage>
</organism>
<dbReference type="Proteomes" id="UP001153332">
    <property type="component" value="Unassembled WGS sequence"/>
</dbReference>
<keyword evidence="2" id="KW-1185">Reference proteome</keyword>
<comment type="caution">
    <text evidence="1">The sequence shown here is derived from an EMBL/GenBank/DDBJ whole genome shotgun (WGS) entry which is preliminary data.</text>
</comment>
<dbReference type="EMBL" id="JAPUUL010000012">
    <property type="protein sequence ID" value="KAJ8133458.1"/>
    <property type="molecule type" value="Genomic_DNA"/>
</dbReference>
<evidence type="ECO:0000313" key="2">
    <source>
        <dbReference type="Proteomes" id="UP001153332"/>
    </source>
</evidence>
<proteinExistence type="predicted"/>
<name>A0ACC2K111_9PEZI</name>